<feature type="non-terminal residue" evidence="1">
    <location>
        <position position="1"/>
    </location>
</feature>
<proteinExistence type="predicted"/>
<evidence type="ECO:0000313" key="1">
    <source>
        <dbReference type="EMBL" id="SVB34978.1"/>
    </source>
</evidence>
<gene>
    <name evidence="1" type="ORF">METZ01_LOCUS187832</name>
</gene>
<protein>
    <submittedName>
        <fullName evidence="1">Uncharacterized protein</fullName>
    </submittedName>
</protein>
<accession>A0A382D951</accession>
<organism evidence="1">
    <name type="scientific">marine metagenome</name>
    <dbReference type="NCBI Taxonomy" id="408172"/>
    <lineage>
        <taxon>unclassified sequences</taxon>
        <taxon>metagenomes</taxon>
        <taxon>ecological metagenomes</taxon>
    </lineage>
</organism>
<reference evidence="1" key="1">
    <citation type="submission" date="2018-05" db="EMBL/GenBank/DDBJ databases">
        <authorList>
            <person name="Lanie J.A."/>
            <person name="Ng W.-L."/>
            <person name="Kazmierczak K.M."/>
            <person name="Andrzejewski T.M."/>
            <person name="Davidsen T.M."/>
            <person name="Wayne K.J."/>
            <person name="Tettelin H."/>
            <person name="Glass J.I."/>
            <person name="Rusch D."/>
            <person name="Podicherti R."/>
            <person name="Tsui H.-C.T."/>
            <person name="Winkler M.E."/>
        </authorList>
    </citation>
    <scope>NUCLEOTIDE SEQUENCE</scope>
</reference>
<sequence length="32" mass="3649">ARGIYFHFEQSIIPLNAKLKKNGYAGDTQLVR</sequence>
<dbReference type="AlphaFoldDB" id="A0A382D951"/>
<name>A0A382D951_9ZZZZ</name>
<dbReference type="EMBL" id="UINC01038245">
    <property type="protein sequence ID" value="SVB34978.1"/>
    <property type="molecule type" value="Genomic_DNA"/>
</dbReference>